<name>A0AA41QQS2_9HYPH</name>
<evidence type="ECO:0000256" key="1">
    <source>
        <dbReference type="SAM" id="MobiDB-lite"/>
    </source>
</evidence>
<dbReference type="EMBL" id="JALAZD010000003">
    <property type="protein sequence ID" value="MCI0129079.1"/>
    <property type="molecule type" value="Genomic_DNA"/>
</dbReference>
<comment type="caution">
    <text evidence="2">The sequence shown here is derived from an EMBL/GenBank/DDBJ whole genome shotgun (WGS) entry which is preliminary data.</text>
</comment>
<dbReference type="Proteomes" id="UP001156140">
    <property type="component" value="Unassembled WGS sequence"/>
</dbReference>
<dbReference type="AlphaFoldDB" id="A0AA41QQS2"/>
<evidence type="ECO:0000313" key="2">
    <source>
        <dbReference type="EMBL" id="MCI0129079.1"/>
    </source>
</evidence>
<sequence length="70" mass="8086">MIHHFGILEPPRREPAGNGQRAYFGEPPETDSERPTRLERDLAMLSLGDGFAPEESERPRFVRMVMPPYF</sequence>
<feature type="region of interest" description="Disordered" evidence="1">
    <location>
        <begin position="1"/>
        <end position="36"/>
    </location>
</feature>
<proteinExistence type="predicted"/>
<organism evidence="2 3">
    <name type="scientific">Paradevosia shaoguanensis</name>
    <dbReference type="NCBI Taxonomy" id="1335043"/>
    <lineage>
        <taxon>Bacteria</taxon>
        <taxon>Pseudomonadati</taxon>
        <taxon>Pseudomonadota</taxon>
        <taxon>Alphaproteobacteria</taxon>
        <taxon>Hyphomicrobiales</taxon>
        <taxon>Devosiaceae</taxon>
        <taxon>Paradevosia</taxon>
    </lineage>
</organism>
<dbReference type="RefSeq" id="WP_182399290.1">
    <property type="nucleotide sequence ID" value="NZ_JAKETQ010000003.1"/>
</dbReference>
<reference evidence="2" key="1">
    <citation type="submission" date="2022-03" db="EMBL/GenBank/DDBJ databases">
        <title>The complete genome sequence of a Methyloterrigena soli.</title>
        <authorList>
            <person name="Zi Z."/>
        </authorList>
    </citation>
    <scope>NUCLEOTIDE SEQUENCE</scope>
    <source>
        <strain evidence="2">M48</strain>
    </source>
</reference>
<accession>A0AA41QQS2</accession>
<protein>
    <submittedName>
        <fullName evidence="2">Uncharacterized protein</fullName>
    </submittedName>
</protein>
<gene>
    <name evidence="2" type="ORF">ML536_19780</name>
</gene>
<keyword evidence="3" id="KW-1185">Reference proteome</keyword>
<evidence type="ECO:0000313" key="3">
    <source>
        <dbReference type="Proteomes" id="UP001156140"/>
    </source>
</evidence>